<dbReference type="InterPro" id="IPR003439">
    <property type="entry name" value="ABC_transporter-like_ATP-bd"/>
</dbReference>
<dbReference type="Pfam" id="PF00005">
    <property type="entry name" value="ABC_tran"/>
    <property type="match status" value="1"/>
</dbReference>
<dbReference type="PROSITE" id="PS00211">
    <property type="entry name" value="ABC_TRANSPORTER_1"/>
    <property type="match status" value="1"/>
</dbReference>
<evidence type="ECO:0000313" key="8">
    <source>
        <dbReference type="Proteomes" id="UP000605086"/>
    </source>
</evidence>
<comment type="caution">
    <text evidence="7">The sequence shown here is derived from an EMBL/GenBank/DDBJ whole genome shotgun (WGS) entry which is preliminary data.</text>
</comment>
<dbReference type="InterPro" id="IPR027417">
    <property type="entry name" value="P-loop_NTPase"/>
</dbReference>
<accession>A0ABX2KE08</accession>
<evidence type="ECO:0000256" key="4">
    <source>
        <dbReference type="ARBA" id="ARBA00022840"/>
    </source>
</evidence>
<feature type="domain" description="ABC transporter" evidence="6">
    <location>
        <begin position="2"/>
        <end position="234"/>
    </location>
</feature>
<dbReference type="Gene3D" id="3.40.50.300">
    <property type="entry name" value="P-loop containing nucleotide triphosphate hydrolases"/>
    <property type="match status" value="1"/>
</dbReference>
<dbReference type="EMBL" id="WHOS01000009">
    <property type="protein sequence ID" value="NUA99503.1"/>
    <property type="molecule type" value="Genomic_DNA"/>
</dbReference>
<dbReference type="SUPFAM" id="SSF52540">
    <property type="entry name" value="P-loop containing nucleoside triphosphate hydrolases"/>
    <property type="match status" value="1"/>
</dbReference>
<dbReference type="Proteomes" id="UP000605086">
    <property type="component" value="Unassembled WGS sequence"/>
</dbReference>
<reference evidence="7 8" key="1">
    <citation type="submission" date="2019-10" db="EMBL/GenBank/DDBJ databases">
        <title>Genome sequence of Azospirillum melinis.</title>
        <authorList>
            <person name="Ambrosini A."/>
            <person name="Sant'Anna F.H."/>
            <person name="Cassan F.D."/>
            <person name="Souza E.M."/>
            <person name="Passaglia L.M.P."/>
        </authorList>
    </citation>
    <scope>NUCLEOTIDE SEQUENCE [LARGE SCALE GENOMIC DNA]</scope>
    <source>
        <strain evidence="7 8">TMCY0552</strain>
    </source>
</reference>
<dbReference type="InterPro" id="IPR003593">
    <property type="entry name" value="AAA+_ATPase"/>
</dbReference>
<sequence length="234" mass="24797">MLTVSDLDLYYGDAQALDGVTLQVAAGQTTAIVGANGAGKTSLIRAIAGILKPARGSIRFKDREIAGLPSHVVCDLGVGQVAEGRQIFPTLSVRENLEMGAVIPRARAGARQTYDRVLDLFPRLRERLDQAAGTLSGGEQQMLAIGRCLMGKPDLIMFDEPSLGLSPALVQELFRIIRSLAAEGMTIILVEQNVAASLRIAQSAYVLENGRVVLSGTGEALLADPAVKQAYLGL</sequence>
<dbReference type="PANTHER" id="PTHR43820:SF4">
    <property type="entry name" value="HIGH-AFFINITY BRANCHED-CHAIN AMINO ACID TRANSPORT ATP-BINDING PROTEIN LIVF"/>
    <property type="match status" value="1"/>
</dbReference>
<dbReference type="PANTHER" id="PTHR43820">
    <property type="entry name" value="HIGH-AFFINITY BRANCHED-CHAIN AMINO ACID TRANSPORT ATP-BINDING PROTEIN LIVF"/>
    <property type="match status" value="1"/>
</dbReference>
<keyword evidence="8" id="KW-1185">Reference proteome</keyword>
<evidence type="ECO:0000256" key="3">
    <source>
        <dbReference type="ARBA" id="ARBA00022741"/>
    </source>
</evidence>
<dbReference type="InterPro" id="IPR017871">
    <property type="entry name" value="ABC_transporter-like_CS"/>
</dbReference>
<evidence type="ECO:0000256" key="1">
    <source>
        <dbReference type="ARBA" id="ARBA00005417"/>
    </source>
</evidence>
<keyword evidence="2" id="KW-0813">Transport</keyword>
<gene>
    <name evidence="7" type="ORF">GBZ48_09385</name>
</gene>
<keyword evidence="3" id="KW-0547">Nucleotide-binding</keyword>
<organism evidence="7 8">
    <name type="scientific">Azospirillum melinis</name>
    <dbReference type="NCBI Taxonomy" id="328839"/>
    <lineage>
        <taxon>Bacteria</taxon>
        <taxon>Pseudomonadati</taxon>
        <taxon>Pseudomonadota</taxon>
        <taxon>Alphaproteobacteria</taxon>
        <taxon>Rhodospirillales</taxon>
        <taxon>Azospirillaceae</taxon>
        <taxon>Azospirillum</taxon>
    </lineage>
</organism>
<comment type="similarity">
    <text evidence="1">Belongs to the ABC transporter superfamily.</text>
</comment>
<keyword evidence="4 7" id="KW-0067">ATP-binding</keyword>
<evidence type="ECO:0000256" key="5">
    <source>
        <dbReference type="ARBA" id="ARBA00022970"/>
    </source>
</evidence>
<protein>
    <submittedName>
        <fullName evidence="7">ATP-binding cassette domain-containing protein</fullName>
    </submittedName>
</protein>
<dbReference type="RefSeq" id="WP_174470796.1">
    <property type="nucleotide sequence ID" value="NZ_JAGINN010000016.1"/>
</dbReference>
<dbReference type="GO" id="GO:0005524">
    <property type="term" value="F:ATP binding"/>
    <property type="evidence" value="ECO:0007669"/>
    <property type="project" value="UniProtKB-KW"/>
</dbReference>
<keyword evidence="5" id="KW-0029">Amino-acid transport</keyword>
<evidence type="ECO:0000313" key="7">
    <source>
        <dbReference type="EMBL" id="NUA99503.1"/>
    </source>
</evidence>
<evidence type="ECO:0000259" key="6">
    <source>
        <dbReference type="PROSITE" id="PS50893"/>
    </source>
</evidence>
<evidence type="ECO:0000256" key="2">
    <source>
        <dbReference type="ARBA" id="ARBA00022448"/>
    </source>
</evidence>
<name>A0ABX2KE08_9PROT</name>
<proteinExistence type="inferred from homology"/>
<dbReference type="InterPro" id="IPR052156">
    <property type="entry name" value="BCAA_Transport_ATP-bd_LivF"/>
</dbReference>
<dbReference type="CDD" id="cd03224">
    <property type="entry name" value="ABC_TM1139_LivF_branched"/>
    <property type="match status" value="1"/>
</dbReference>
<dbReference type="SMART" id="SM00382">
    <property type="entry name" value="AAA"/>
    <property type="match status" value="1"/>
</dbReference>
<dbReference type="PROSITE" id="PS50893">
    <property type="entry name" value="ABC_TRANSPORTER_2"/>
    <property type="match status" value="1"/>
</dbReference>